<evidence type="ECO:0000256" key="1">
    <source>
        <dbReference type="SAM" id="MobiDB-lite"/>
    </source>
</evidence>
<dbReference type="AlphaFoldDB" id="D4XBP5"/>
<feature type="region of interest" description="Disordered" evidence="1">
    <location>
        <begin position="1"/>
        <end position="43"/>
    </location>
</feature>
<evidence type="ECO:0000313" key="2">
    <source>
        <dbReference type="EMBL" id="EFF75831.1"/>
    </source>
</evidence>
<comment type="caution">
    <text evidence="2">The sequence shown here is derived from an EMBL/GenBank/DDBJ whole genome shotgun (WGS) entry which is preliminary data.</text>
</comment>
<dbReference type="PATRIC" id="fig|742159.3.peg.3828"/>
<dbReference type="EMBL" id="ADMS01000062">
    <property type="protein sequence ID" value="EFF75831.1"/>
    <property type="molecule type" value="Genomic_DNA"/>
</dbReference>
<accession>D4XBP5</accession>
<gene>
    <name evidence="2" type="ORF">HMPREF0004_2892</name>
</gene>
<organism evidence="2 3">
    <name type="scientific">Achromobacter piechaudii ATCC 43553</name>
    <dbReference type="NCBI Taxonomy" id="742159"/>
    <lineage>
        <taxon>Bacteria</taxon>
        <taxon>Pseudomonadati</taxon>
        <taxon>Pseudomonadota</taxon>
        <taxon>Betaproteobacteria</taxon>
        <taxon>Burkholderiales</taxon>
        <taxon>Alcaligenaceae</taxon>
        <taxon>Achromobacter</taxon>
    </lineage>
</organism>
<proteinExistence type="predicted"/>
<reference evidence="3" key="1">
    <citation type="submission" date="2010-03" db="EMBL/GenBank/DDBJ databases">
        <title>Complete sequence of Mobiluncus curtisii ATCC 43063.</title>
        <authorList>
            <person name="Muzny D."/>
            <person name="Qin X."/>
            <person name="Deng J."/>
            <person name="Jiang H."/>
            <person name="Liu Y."/>
            <person name="Qu J."/>
            <person name="Song X.-Z."/>
            <person name="Zhang L."/>
            <person name="Thornton R."/>
            <person name="Coyle M."/>
            <person name="Francisco L."/>
            <person name="Jackson L."/>
            <person name="Javaid M."/>
            <person name="Korchina V."/>
            <person name="Kovar C."/>
            <person name="Mata R."/>
            <person name="Mathew T."/>
            <person name="Ngo R."/>
            <person name="Nguyen L."/>
            <person name="Nguyen N."/>
            <person name="Okwuonu G."/>
            <person name="Ongeri F."/>
            <person name="Pham C."/>
            <person name="Simmons D."/>
            <person name="Wilczek-Boney K."/>
            <person name="Hale W."/>
            <person name="Jakkamsetti A."/>
            <person name="Pham P."/>
            <person name="Ruth R."/>
            <person name="San Lucas F."/>
            <person name="Warren J."/>
            <person name="Zhang J."/>
            <person name="Zhao Z."/>
            <person name="Zhou C."/>
            <person name="Zhu D."/>
            <person name="Lee S."/>
            <person name="Bess C."/>
            <person name="Blankenburg K."/>
            <person name="Forbes L."/>
            <person name="Fu Q."/>
            <person name="Gubbala S."/>
            <person name="Hirani K."/>
            <person name="Jayaseelan J.C."/>
            <person name="Lara F."/>
            <person name="Munidasa M."/>
            <person name="Palculict T."/>
            <person name="Patil S."/>
            <person name="Pu L.-L."/>
            <person name="Saada N."/>
            <person name="Tang L."/>
            <person name="Weissenberger G."/>
            <person name="Zhu Y."/>
            <person name="Hemphill L."/>
            <person name="Shang Y."/>
            <person name="Youmans B."/>
            <person name="Ayvaz T."/>
            <person name="Ross M."/>
            <person name="Santibanez J."/>
            <person name="Aqrawi P."/>
            <person name="Gross S."/>
            <person name="Joshi V."/>
            <person name="Fowler G."/>
            <person name="Nazareth L."/>
            <person name="Reid J."/>
            <person name="Worley K."/>
            <person name="Petrosino J."/>
            <person name="Highlander S."/>
            <person name="Gibbs R."/>
            <person name="Gibbs R."/>
        </authorList>
    </citation>
    <scope>NUCLEOTIDE SEQUENCE [LARGE SCALE GENOMIC DNA]</scope>
    <source>
        <strain evidence="3">ATCC 43553</strain>
    </source>
</reference>
<sequence length="43" mass="4786">MNAPRFHYPTTNRLCAPEPGAASAGAHAGRRIESVRQARRRRV</sequence>
<protein>
    <submittedName>
        <fullName evidence="2">Uncharacterized protein</fullName>
    </submittedName>
</protein>
<dbReference type="HOGENOM" id="CLU_3228140_0_0_4"/>
<evidence type="ECO:0000313" key="3">
    <source>
        <dbReference type="Proteomes" id="UP000004510"/>
    </source>
</evidence>
<name>D4XBP5_9BURK</name>
<dbReference type="Proteomes" id="UP000004510">
    <property type="component" value="Unassembled WGS sequence"/>
</dbReference>